<comment type="caution">
    <text evidence="1">The sequence shown here is derived from an EMBL/GenBank/DDBJ whole genome shotgun (WGS) entry which is preliminary data.</text>
</comment>
<dbReference type="EMBL" id="JAFJYH010000271">
    <property type="protein sequence ID" value="KAG4414300.1"/>
    <property type="molecule type" value="Genomic_DNA"/>
</dbReference>
<dbReference type="OrthoDB" id="3554209at2759"/>
<evidence type="ECO:0008006" key="3">
    <source>
        <dbReference type="Google" id="ProtNLM"/>
    </source>
</evidence>
<name>A0A8H7T401_9HELO</name>
<evidence type="ECO:0000313" key="1">
    <source>
        <dbReference type="EMBL" id="KAG4414300.1"/>
    </source>
</evidence>
<organism evidence="1 2">
    <name type="scientific">Cadophora malorum</name>
    <dbReference type="NCBI Taxonomy" id="108018"/>
    <lineage>
        <taxon>Eukaryota</taxon>
        <taxon>Fungi</taxon>
        <taxon>Dikarya</taxon>
        <taxon>Ascomycota</taxon>
        <taxon>Pezizomycotina</taxon>
        <taxon>Leotiomycetes</taxon>
        <taxon>Helotiales</taxon>
        <taxon>Ploettnerulaceae</taxon>
        <taxon>Cadophora</taxon>
    </lineage>
</organism>
<dbReference type="Proteomes" id="UP000664132">
    <property type="component" value="Unassembled WGS sequence"/>
</dbReference>
<proteinExistence type="predicted"/>
<accession>A0A8H7T401</accession>
<sequence>MPETILSDSTGLAYRGKISRHSVFEPLKILVGPDAEEFLINEELICRQSRFFKTACRNLLTTGDIEISSEFIAITAPQSAGSEVIEQRYAQWEQLRRCYSLGDELLAPAFKNATMDCLITVSDYLITDHNVFPCRMVQELEIIYESTHPRSGLRMLVVDLAIKCMGIESFSDLDMSRPCLAEFCSEMLGRVSTLLRDCMDDDDLDTLDLAYPWDIDSSEYHYELTIV</sequence>
<reference evidence="1" key="1">
    <citation type="submission" date="2021-02" db="EMBL/GenBank/DDBJ databases">
        <title>Genome sequence Cadophora malorum strain M34.</title>
        <authorList>
            <person name="Stefanovic E."/>
            <person name="Vu D."/>
            <person name="Scully C."/>
            <person name="Dijksterhuis J."/>
            <person name="Roader J."/>
            <person name="Houbraken J."/>
        </authorList>
    </citation>
    <scope>NUCLEOTIDE SEQUENCE</scope>
    <source>
        <strain evidence="1">M34</strain>
    </source>
</reference>
<keyword evidence="2" id="KW-1185">Reference proteome</keyword>
<dbReference type="AlphaFoldDB" id="A0A8H7T401"/>
<protein>
    <recommendedName>
        <fullName evidence="3">BTB domain-containing protein</fullName>
    </recommendedName>
</protein>
<evidence type="ECO:0000313" key="2">
    <source>
        <dbReference type="Proteomes" id="UP000664132"/>
    </source>
</evidence>
<gene>
    <name evidence="1" type="ORF">IFR04_012546</name>
</gene>